<keyword evidence="6" id="KW-0325">Glycoprotein</keyword>
<dbReference type="PANTHER" id="PTHR22730">
    <property type="entry name" value="PROMININ PROM PROTEIN"/>
    <property type="match status" value="1"/>
</dbReference>
<dbReference type="GO" id="GO:0016020">
    <property type="term" value="C:membrane"/>
    <property type="evidence" value="ECO:0007669"/>
    <property type="project" value="UniProtKB-SubCell"/>
</dbReference>
<evidence type="ECO:0000256" key="1">
    <source>
        <dbReference type="ARBA" id="ARBA00004141"/>
    </source>
</evidence>
<feature type="transmembrane region" description="Helical" evidence="8">
    <location>
        <begin position="373"/>
        <end position="394"/>
    </location>
</feature>
<dbReference type="AlphaFoldDB" id="A0A8S3XN22"/>
<evidence type="ECO:0000256" key="2">
    <source>
        <dbReference type="ARBA" id="ARBA00006058"/>
    </source>
</evidence>
<feature type="region of interest" description="Disordered" evidence="7">
    <location>
        <begin position="797"/>
        <end position="827"/>
    </location>
</feature>
<feature type="compositionally biased region" description="Gly residues" evidence="7">
    <location>
        <begin position="797"/>
        <end position="819"/>
    </location>
</feature>
<dbReference type="Pfam" id="PF05478">
    <property type="entry name" value="Prominin"/>
    <property type="match status" value="1"/>
</dbReference>
<dbReference type="EMBL" id="CAJQZP010001228">
    <property type="protein sequence ID" value="CAG5032401.1"/>
    <property type="molecule type" value="Genomic_DNA"/>
</dbReference>
<feature type="transmembrane region" description="Helical" evidence="8">
    <location>
        <begin position="415"/>
        <end position="440"/>
    </location>
</feature>
<feature type="transmembrane region" description="Helical" evidence="8">
    <location>
        <begin position="729"/>
        <end position="748"/>
    </location>
</feature>
<comment type="subcellular location">
    <subcellularLocation>
        <location evidence="1">Membrane</location>
        <topology evidence="1">Multi-pass membrane protein</topology>
    </subcellularLocation>
</comment>
<evidence type="ECO:0000256" key="3">
    <source>
        <dbReference type="ARBA" id="ARBA00022692"/>
    </source>
</evidence>
<evidence type="ECO:0000256" key="4">
    <source>
        <dbReference type="ARBA" id="ARBA00022989"/>
    </source>
</evidence>
<feature type="compositionally biased region" description="Basic and acidic residues" evidence="7">
    <location>
        <begin position="841"/>
        <end position="859"/>
    </location>
</feature>
<accession>A0A8S3XN22</accession>
<reference evidence="9" key="1">
    <citation type="submission" date="2021-04" db="EMBL/GenBank/DDBJ databases">
        <authorList>
            <person name="Tunstrom K."/>
        </authorList>
    </citation>
    <scope>NUCLEOTIDE SEQUENCE</scope>
</reference>
<comment type="similarity">
    <text evidence="2">Belongs to the prominin family.</text>
</comment>
<evidence type="ECO:0000313" key="9">
    <source>
        <dbReference type="EMBL" id="CAG5032401.1"/>
    </source>
</evidence>
<feature type="region of interest" description="Disordered" evidence="7">
    <location>
        <begin position="841"/>
        <end position="872"/>
    </location>
</feature>
<keyword evidence="5 8" id="KW-0472">Membrane</keyword>
<evidence type="ECO:0000256" key="5">
    <source>
        <dbReference type="ARBA" id="ARBA00023136"/>
    </source>
</evidence>
<comment type="caution">
    <text evidence="9">The sequence shown here is derived from an EMBL/GenBank/DDBJ whole genome shotgun (WGS) entry which is preliminary data.</text>
</comment>
<feature type="transmembrane region" description="Helical" evidence="8">
    <location>
        <begin position="54"/>
        <end position="78"/>
    </location>
</feature>
<evidence type="ECO:0000256" key="7">
    <source>
        <dbReference type="SAM" id="MobiDB-lite"/>
    </source>
</evidence>
<organism evidence="9 10">
    <name type="scientific">Parnassius apollo</name>
    <name type="common">Apollo butterfly</name>
    <name type="synonym">Papilio apollo</name>
    <dbReference type="NCBI Taxonomy" id="110799"/>
    <lineage>
        <taxon>Eukaryota</taxon>
        <taxon>Metazoa</taxon>
        <taxon>Ecdysozoa</taxon>
        <taxon>Arthropoda</taxon>
        <taxon>Hexapoda</taxon>
        <taxon>Insecta</taxon>
        <taxon>Pterygota</taxon>
        <taxon>Neoptera</taxon>
        <taxon>Endopterygota</taxon>
        <taxon>Lepidoptera</taxon>
        <taxon>Glossata</taxon>
        <taxon>Ditrysia</taxon>
        <taxon>Papilionoidea</taxon>
        <taxon>Papilionidae</taxon>
        <taxon>Parnassiinae</taxon>
        <taxon>Parnassini</taxon>
        <taxon>Parnassius</taxon>
        <taxon>Parnassius</taxon>
    </lineage>
</organism>
<keyword evidence="3 8" id="KW-0812">Transmembrane</keyword>
<dbReference type="PANTHER" id="PTHR22730:SF1">
    <property type="entry name" value="PROMININ-LIKE PROTEIN"/>
    <property type="match status" value="1"/>
</dbReference>
<gene>
    <name evidence="9" type="ORF">PAPOLLO_LOCUS19894</name>
</gene>
<keyword evidence="10" id="KW-1185">Reference proteome</keyword>
<evidence type="ECO:0000256" key="8">
    <source>
        <dbReference type="SAM" id="Phobius"/>
    </source>
</evidence>
<name>A0A8S3XN22_PARAO</name>
<dbReference type="OrthoDB" id="6229420at2759"/>
<protein>
    <submittedName>
        <fullName evidence="9">(apollo) hypothetical protein</fullName>
    </submittedName>
</protein>
<evidence type="ECO:0000313" key="10">
    <source>
        <dbReference type="Proteomes" id="UP000691718"/>
    </source>
</evidence>
<feature type="transmembrane region" description="Helical" evidence="8">
    <location>
        <begin position="98"/>
        <end position="120"/>
    </location>
</feature>
<dbReference type="InterPro" id="IPR008795">
    <property type="entry name" value="Prominin"/>
</dbReference>
<keyword evidence="4 8" id="KW-1133">Transmembrane helix</keyword>
<dbReference type="Proteomes" id="UP000691718">
    <property type="component" value="Unassembled WGS sequence"/>
</dbReference>
<proteinExistence type="inferred from homology"/>
<sequence length="872" mass="95626">MILEQMKHRRLKTRLSVDWSVAGIVSVSDGHVEVASARDNWRPLLTHYAGPTSALLVAALFAASLPLAGLFWCCCQWCRVGRRRRPFDRKYDVCIKGILAIVLIGLLTLFLFGVVCAFATDSQVESGAVQTPDALRRGVHDAREFLNATQAHARHLLVQNYAELERRLNAMLTYSGATMSARLGAVSRGSALGSLRALLEQLPAVREALRLLRDRTHSLRAGAERLNSGLRKVKALLLQTLNDCEQPKCRELKEKYKIGQLDTEIQYSQMPDVSALLGEVGALVDSNMTAEVAAGLDVFRELQRGLRASVDRHVPAVQDALAQTGRRLSALADEVSARAGNASARLARYGGAADELQRALESYGPYRRHAGRAAAASLLLITCLMAWGLLCGVCGKRPDVYATSDCCNKGAGANCLSCGMAVMFLVGGVITVVMMVYFVVGVATQRLVCDPLTEPRGSRVFADVERFVELERALFNERRDPDFNLTAVLLRCHDNRTIYETLELWRIYELDSLPEQVSSGVAERAAALRASLPRDVRILRPAARAHLQRLADAGLSDFQFERVLQALETNMTSLELEGLAAQLRSTAGSLGARAGYARVAAALADAAQQLAALQQDVVRPMLQHTHDVNETAIKLRDGLRFNYTSFREAIYFLMDETTQAEVFLNNQGPDLVQNLTQEFAAAVSEQLQLYGRRVQHAARHELGRCAPLSRAFNSTRDALCRALLMPANGYWISLAWCVVLFVPLLVVAQRLSRLYRHADPYPGPLVEAEYLYDAYADRDNVPLANAYKAEKRAGRARGAGGASGAGAGAAVGTGAGGGEPAPPLVPPLDALHARRYTDMAPKHWEEGPPRYHGLTEYERPPPYYYPGPTDRQ</sequence>
<evidence type="ECO:0000256" key="6">
    <source>
        <dbReference type="ARBA" id="ARBA00023180"/>
    </source>
</evidence>